<organism evidence="2 3">
    <name type="scientific">Agrococcus jejuensis</name>
    <dbReference type="NCBI Taxonomy" id="399736"/>
    <lineage>
        <taxon>Bacteria</taxon>
        <taxon>Bacillati</taxon>
        <taxon>Actinomycetota</taxon>
        <taxon>Actinomycetes</taxon>
        <taxon>Micrococcales</taxon>
        <taxon>Microbacteriaceae</taxon>
        <taxon>Agrococcus</taxon>
    </lineage>
</organism>
<dbReference type="Proteomes" id="UP000198822">
    <property type="component" value="Chromosome I"/>
</dbReference>
<dbReference type="SUPFAM" id="SSF54427">
    <property type="entry name" value="NTF2-like"/>
    <property type="match status" value="1"/>
</dbReference>
<reference evidence="3" key="1">
    <citation type="submission" date="2016-10" db="EMBL/GenBank/DDBJ databases">
        <authorList>
            <person name="Varghese N."/>
            <person name="Submissions S."/>
        </authorList>
    </citation>
    <scope>NUCLEOTIDE SEQUENCE [LARGE SCALE GENOMIC DNA]</scope>
    <source>
        <strain evidence="3">DSM 22002</strain>
    </source>
</reference>
<dbReference type="AlphaFoldDB" id="A0A1G8D5C3"/>
<dbReference type="InterPro" id="IPR032710">
    <property type="entry name" value="NTF2-like_dom_sf"/>
</dbReference>
<feature type="domain" description="SnoaL-like" evidence="1">
    <location>
        <begin position="8"/>
        <end position="95"/>
    </location>
</feature>
<dbReference type="InterPro" id="IPR037401">
    <property type="entry name" value="SnoaL-like"/>
</dbReference>
<dbReference type="OrthoDB" id="8526151at2"/>
<proteinExistence type="predicted"/>
<dbReference type="RefSeq" id="WP_092503845.1">
    <property type="nucleotide sequence ID" value="NZ_LT629695.1"/>
</dbReference>
<dbReference type="STRING" id="399736.SAMN04489720_1509"/>
<dbReference type="EMBL" id="LT629695">
    <property type="protein sequence ID" value="SDH52430.1"/>
    <property type="molecule type" value="Genomic_DNA"/>
</dbReference>
<name>A0A1G8D5C3_9MICO</name>
<evidence type="ECO:0000313" key="2">
    <source>
        <dbReference type="EMBL" id="SDH52430.1"/>
    </source>
</evidence>
<dbReference type="Pfam" id="PF12680">
    <property type="entry name" value="SnoaL_2"/>
    <property type="match status" value="1"/>
</dbReference>
<dbReference type="Gene3D" id="3.10.450.50">
    <property type="match status" value="1"/>
</dbReference>
<gene>
    <name evidence="2" type="ORF">SAMN04489720_1509</name>
</gene>
<accession>A0A1G8D5C3</accession>
<sequence length="116" mass="13302">MTRAEDFVERYVEAWLTEDDDVVRAAFAPDAIYRGYPSDDEPAIGIDAIVRMWHEEADAPGSWTFDWHIVAEEGDVAVIQGVTSYAEGSTYDNLWVVRLDAFGRACDFTEWYVRRD</sequence>
<evidence type="ECO:0000313" key="3">
    <source>
        <dbReference type="Proteomes" id="UP000198822"/>
    </source>
</evidence>
<keyword evidence="3" id="KW-1185">Reference proteome</keyword>
<evidence type="ECO:0000259" key="1">
    <source>
        <dbReference type="Pfam" id="PF12680"/>
    </source>
</evidence>
<protein>
    <submittedName>
        <fullName evidence="2">SnoaL-like domain-containing protein</fullName>
    </submittedName>
</protein>